<evidence type="ECO:0000313" key="7">
    <source>
        <dbReference type="Proteomes" id="UP000435112"/>
    </source>
</evidence>
<dbReference type="EMBL" id="QXFV01000156">
    <property type="protein sequence ID" value="KAE9047985.1"/>
    <property type="molecule type" value="Genomic_DNA"/>
</dbReference>
<reference evidence="5 7" key="1">
    <citation type="submission" date="2018-09" db="EMBL/GenBank/DDBJ databases">
        <title>Genomic investigation of the strawberry pathogen Phytophthora fragariae indicates pathogenicity is determined by transcriptional variation in three key races.</title>
        <authorList>
            <person name="Adams T.M."/>
            <person name="Armitage A.D."/>
            <person name="Sobczyk M.K."/>
            <person name="Bates H.J."/>
            <person name="Dunwell J.M."/>
            <person name="Nellist C.F."/>
            <person name="Harrison R.J."/>
        </authorList>
    </citation>
    <scope>NUCLEOTIDE SEQUENCE [LARGE SCALE GENOMIC DNA]</scope>
    <source>
        <strain evidence="3 5">SCRP249</strain>
        <strain evidence="2 7">SCRP324</strain>
        <strain evidence="4 6">SCRP333</strain>
    </source>
</reference>
<dbReference type="EMBL" id="QXFT01000063">
    <property type="protein sequence ID" value="KAE9356876.1"/>
    <property type="molecule type" value="Genomic_DNA"/>
</dbReference>
<evidence type="ECO:0000313" key="6">
    <source>
        <dbReference type="Proteomes" id="UP000434957"/>
    </source>
</evidence>
<evidence type="ECO:0000313" key="3">
    <source>
        <dbReference type="EMBL" id="KAE9047985.1"/>
    </source>
</evidence>
<evidence type="ECO:0008006" key="8">
    <source>
        <dbReference type="Google" id="ProtNLM"/>
    </source>
</evidence>
<evidence type="ECO:0000256" key="1">
    <source>
        <dbReference type="SAM" id="SignalP"/>
    </source>
</evidence>
<accession>A0A6A3NY43</accession>
<organism evidence="3 5">
    <name type="scientific">Phytophthora rubi</name>
    <dbReference type="NCBI Taxonomy" id="129364"/>
    <lineage>
        <taxon>Eukaryota</taxon>
        <taxon>Sar</taxon>
        <taxon>Stramenopiles</taxon>
        <taxon>Oomycota</taxon>
        <taxon>Peronosporomycetes</taxon>
        <taxon>Peronosporales</taxon>
        <taxon>Peronosporaceae</taxon>
        <taxon>Phytophthora</taxon>
    </lineage>
</organism>
<dbReference type="Proteomes" id="UP000435112">
    <property type="component" value="Unassembled WGS sequence"/>
</dbReference>
<comment type="caution">
    <text evidence="3">The sequence shown here is derived from an EMBL/GenBank/DDBJ whole genome shotgun (WGS) entry which is preliminary data.</text>
</comment>
<dbReference type="Proteomes" id="UP000429607">
    <property type="component" value="Unassembled WGS sequence"/>
</dbReference>
<evidence type="ECO:0000313" key="2">
    <source>
        <dbReference type="EMBL" id="KAE9042188.1"/>
    </source>
</evidence>
<feature type="signal peptide" evidence="1">
    <location>
        <begin position="1"/>
        <end position="25"/>
    </location>
</feature>
<keyword evidence="6" id="KW-1185">Reference proteome</keyword>
<proteinExistence type="predicted"/>
<evidence type="ECO:0000313" key="4">
    <source>
        <dbReference type="EMBL" id="KAE9356876.1"/>
    </source>
</evidence>
<name>A0A6A3NY43_9STRA</name>
<protein>
    <recommendedName>
        <fullName evidence="8">Secreted protein</fullName>
    </recommendedName>
</protein>
<gene>
    <name evidence="3" type="ORF">PR001_g4002</name>
    <name evidence="2" type="ORF">PR002_g4056</name>
    <name evidence="4" type="ORF">PR003_g2081</name>
</gene>
<sequence length="74" mass="8722">MVTTLRHAISTSSALNSLLFVGLQAYFLKWCQQDSSCRCSPVVRYLKQYFQLHRLRYLRPHQYNIDKYAVLHSG</sequence>
<feature type="chain" id="PRO_5036165433" description="Secreted protein" evidence="1">
    <location>
        <begin position="26"/>
        <end position="74"/>
    </location>
</feature>
<dbReference type="Proteomes" id="UP000434957">
    <property type="component" value="Unassembled WGS sequence"/>
</dbReference>
<evidence type="ECO:0000313" key="5">
    <source>
        <dbReference type="Proteomes" id="UP000429607"/>
    </source>
</evidence>
<dbReference type="EMBL" id="QXFU01000153">
    <property type="protein sequence ID" value="KAE9042188.1"/>
    <property type="molecule type" value="Genomic_DNA"/>
</dbReference>
<keyword evidence="1" id="KW-0732">Signal</keyword>
<dbReference type="AlphaFoldDB" id="A0A6A3NY43"/>